<gene>
    <name evidence="1" type="ORF">JCM16418_787</name>
</gene>
<keyword evidence="2" id="KW-1185">Reference proteome</keyword>
<dbReference type="eggNOG" id="ENOG50306IA">
    <property type="taxonomic scope" value="Bacteria"/>
</dbReference>
<proteinExistence type="predicted"/>
<dbReference type="STRING" id="1236976.JCM16418_787"/>
<dbReference type="Proteomes" id="UP000019364">
    <property type="component" value="Unassembled WGS sequence"/>
</dbReference>
<evidence type="ECO:0000313" key="1">
    <source>
        <dbReference type="EMBL" id="GAF06805.1"/>
    </source>
</evidence>
<accession>W7Y796</accession>
<dbReference type="RefSeq" id="WP_036646308.1">
    <property type="nucleotide sequence ID" value="NZ_BAVZ01000002.1"/>
</dbReference>
<reference evidence="1 2" key="1">
    <citation type="journal article" date="2014" name="Genome Announc.">
        <title>Draft Genome Sequence of Paenibacillus pini JCM 16418T, Isolated from the Rhizosphere of Pine Tree.</title>
        <authorList>
            <person name="Yuki M."/>
            <person name="Oshima K."/>
            <person name="Suda W."/>
            <person name="Oshida Y."/>
            <person name="Kitamura K."/>
            <person name="Iida Y."/>
            <person name="Hattori M."/>
            <person name="Ohkuma M."/>
        </authorList>
    </citation>
    <scope>NUCLEOTIDE SEQUENCE [LARGE SCALE GENOMIC DNA]</scope>
    <source>
        <strain evidence="1 2">JCM 16418</strain>
    </source>
</reference>
<name>W7Y796_9BACL</name>
<sequence length="59" mass="6809">MIQDPDVKRIIEHRFFKLKRYSTTVVYFENIMSGSTVDRYIDNGVGAIADSLKLWGIIS</sequence>
<organism evidence="1 2">
    <name type="scientific">Paenibacillus pini JCM 16418</name>
    <dbReference type="NCBI Taxonomy" id="1236976"/>
    <lineage>
        <taxon>Bacteria</taxon>
        <taxon>Bacillati</taxon>
        <taxon>Bacillota</taxon>
        <taxon>Bacilli</taxon>
        <taxon>Bacillales</taxon>
        <taxon>Paenibacillaceae</taxon>
        <taxon>Paenibacillus</taxon>
    </lineage>
</organism>
<evidence type="ECO:0000313" key="2">
    <source>
        <dbReference type="Proteomes" id="UP000019364"/>
    </source>
</evidence>
<dbReference type="EMBL" id="BAVZ01000002">
    <property type="protein sequence ID" value="GAF06805.1"/>
    <property type="molecule type" value="Genomic_DNA"/>
</dbReference>
<dbReference type="AlphaFoldDB" id="W7Y796"/>
<dbReference type="OrthoDB" id="2616749at2"/>
<protein>
    <submittedName>
        <fullName evidence="1">Uncharacterized protein</fullName>
    </submittedName>
</protein>
<comment type="caution">
    <text evidence="1">The sequence shown here is derived from an EMBL/GenBank/DDBJ whole genome shotgun (WGS) entry which is preliminary data.</text>
</comment>